<dbReference type="EnsemblPlants" id="KEH29391">
    <property type="protein sequence ID" value="KEH29391"/>
    <property type="gene ID" value="MTR_4g036105"/>
</dbReference>
<keyword evidence="4" id="KW-0326">Glycosidase</keyword>
<dbReference type="GO" id="GO:0000272">
    <property type="term" value="P:polysaccharide catabolic process"/>
    <property type="evidence" value="ECO:0007669"/>
    <property type="project" value="UniProtKB-KW"/>
</dbReference>
<evidence type="ECO:0000256" key="4">
    <source>
        <dbReference type="RuleBase" id="RU000509"/>
    </source>
</evidence>
<dbReference type="InterPro" id="IPR017853">
    <property type="entry name" value="GH"/>
</dbReference>
<dbReference type="GO" id="GO:0016161">
    <property type="term" value="F:beta-amylase activity"/>
    <property type="evidence" value="ECO:0007669"/>
    <property type="project" value="InterPro"/>
</dbReference>
<keyword evidence="5" id="KW-0812">Transmembrane</keyword>
<dbReference type="InterPro" id="IPR001554">
    <property type="entry name" value="Glyco_hydro_14"/>
</dbReference>
<gene>
    <name evidence="5" type="ordered locus">MTR_4g036105</name>
</gene>
<accession>A0A072UJ12</accession>
<organism evidence="5 7">
    <name type="scientific">Medicago truncatula</name>
    <name type="common">Barrel medic</name>
    <name type="synonym">Medicago tribuloides</name>
    <dbReference type="NCBI Taxonomy" id="3880"/>
    <lineage>
        <taxon>Eukaryota</taxon>
        <taxon>Viridiplantae</taxon>
        <taxon>Streptophyta</taxon>
        <taxon>Embryophyta</taxon>
        <taxon>Tracheophyta</taxon>
        <taxon>Spermatophyta</taxon>
        <taxon>Magnoliopsida</taxon>
        <taxon>eudicotyledons</taxon>
        <taxon>Gunneridae</taxon>
        <taxon>Pentapetalae</taxon>
        <taxon>rosids</taxon>
        <taxon>fabids</taxon>
        <taxon>Fabales</taxon>
        <taxon>Fabaceae</taxon>
        <taxon>Papilionoideae</taxon>
        <taxon>50 kb inversion clade</taxon>
        <taxon>NPAAA clade</taxon>
        <taxon>Hologalegina</taxon>
        <taxon>IRL clade</taxon>
        <taxon>Trifolieae</taxon>
        <taxon>Medicago</taxon>
    </lineage>
</organism>
<evidence type="ECO:0000256" key="3">
    <source>
        <dbReference type="ARBA" id="ARBA00023326"/>
    </source>
</evidence>
<dbReference type="PANTHER" id="PTHR31352">
    <property type="entry name" value="BETA-AMYLASE 1, CHLOROPLASTIC"/>
    <property type="match status" value="1"/>
</dbReference>
<evidence type="ECO:0000313" key="7">
    <source>
        <dbReference type="Proteomes" id="UP000002051"/>
    </source>
</evidence>
<keyword evidence="7" id="KW-1185">Reference proteome</keyword>
<keyword evidence="4" id="KW-0378">Hydrolase</keyword>
<sequence length="112" mass="12127">MICVSEVGDGGKVDSSTVSILENEPETRVKLSGNNAKIKKLKTSIPLRRCGSPVFVTLPVKYVGLEGKIWRPKAMMLSLKALVVAGVEGVVVEIWWGGVELVMMACVSSTWH</sequence>
<keyword evidence="2 4" id="KW-0119">Carbohydrate metabolism</keyword>
<keyword evidence="3 4" id="KW-0624">Polysaccharide degradation</keyword>
<dbReference type="EC" id="3.2.1.2" evidence="4"/>
<proteinExistence type="inferred from homology"/>
<dbReference type="AlphaFoldDB" id="A0A072UJ12"/>
<dbReference type="PANTHER" id="PTHR31352:SF7">
    <property type="entry name" value="BETA-AMYLASE"/>
    <property type="match status" value="1"/>
</dbReference>
<comment type="catalytic activity">
    <reaction evidence="4">
        <text>Hydrolysis of (1-&gt;4)-alpha-D-glucosidic linkages in polysaccharides so as to remove successive maltose units from the non-reducing ends of the chains.</text>
        <dbReference type="EC" id="3.2.1.2"/>
    </reaction>
</comment>
<reference evidence="6" key="3">
    <citation type="submission" date="2015-04" db="UniProtKB">
        <authorList>
            <consortium name="EnsemblPlants"/>
        </authorList>
    </citation>
    <scope>IDENTIFICATION</scope>
    <source>
        <strain evidence="6">cv. Jemalong A17</strain>
    </source>
</reference>
<comment type="similarity">
    <text evidence="1 4">Belongs to the glycosyl hydrolase 14 family.</text>
</comment>
<dbReference type="Gene3D" id="3.20.20.80">
    <property type="entry name" value="Glycosidases"/>
    <property type="match status" value="1"/>
</dbReference>
<dbReference type="SUPFAM" id="SSF51445">
    <property type="entry name" value="(Trans)glycosidases"/>
    <property type="match status" value="1"/>
</dbReference>
<protein>
    <recommendedName>
        <fullName evidence="4">Beta-amylase</fullName>
        <ecNumber evidence="4">3.2.1.2</ecNumber>
    </recommendedName>
</protein>
<reference evidence="5 7" key="2">
    <citation type="journal article" date="2014" name="BMC Genomics">
        <title>An improved genome release (version Mt4.0) for the model legume Medicago truncatula.</title>
        <authorList>
            <person name="Tang H."/>
            <person name="Krishnakumar V."/>
            <person name="Bidwell S."/>
            <person name="Rosen B."/>
            <person name="Chan A."/>
            <person name="Zhou S."/>
            <person name="Gentzbittel L."/>
            <person name="Childs K.L."/>
            <person name="Yandell M."/>
            <person name="Gundlach H."/>
            <person name="Mayer K.F."/>
            <person name="Schwartz D.C."/>
            <person name="Town C.D."/>
        </authorList>
    </citation>
    <scope>GENOME REANNOTATION</scope>
    <source>
        <strain evidence="5">A17</strain>
        <strain evidence="6 7">cv. Jemalong A17</strain>
    </source>
</reference>
<dbReference type="EMBL" id="CM001220">
    <property type="protein sequence ID" value="KEH29391.1"/>
    <property type="molecule type" value="Genomic_DNA"/>
</dbReference>
<dbReference type="Proteomes" id="UP000002051">
    <property type="component" value="Chromosome 4"/>
</dbReference>
<evidence type="ECO:0000256" key="1">
    <source>
        <dbReference type="ARBA" id="ARBA00005652"/>
    </source>
</evidence>
<name>A0A072UJ12_MEDTR</name>
<evidence type="ECO:0000313" key="6">
    <source>
        <dbReference type="EnsemblPlants" id="KEH29391"/>
    </source>
</evidence>
<dbReference type="Pfam" id="PF01373">
    <property type="entry name" value="Glyco_hydro_14"/>
    <property type="match status" value="1"/>
</dbReference>
<evidence type="ECO:0000256" key="2">
    <source>
        <dbReference type="ARBA" id="ARBA00023277"/>
    </source>
</evidence>
<dbReference type="STRING" id="3880.A0A072UJ12"/>
<evidence type="ECO:0000313" key="5">
    <source>
        <dbReference type="EMBL" id="KEH29391.1"/>
    </source>
</evidence>
<dbReference type="HOGENOM" id="CLU_2149576_0_0_1"/>
<keyword evidence="5" id="KW-0472">Membrane</keyword>
<reference evidence="5 7" key="1">
    <citation type="journal article" date="2011" name="Nature">
        <title>The Medicago genome provides insight into the evolution of rhizobial symbioses.</title>
        <authorList>
            <person name="Young N.D."/>
            <person name="Debelle F."/>
            <person name="Oldroyd G.E."/>
            <person name="Geurts R."/>
            <person name="Cannon S.B."/>
            <person name="Udvardi M.K."/>
            <person name="Benedito V.A."/>
            <person name="Mayer K.F."/>
            <person name="Gouzy J."/>
            <person name="Schoof H."/>
            <person name="Van de Peer Y."/>
            <person name="Proost S."/>
            <person name="Cook D.R."/>
            <person name="Meyers B.C."/>
            <person name="Spannagl M."/>
            <person name="Cheung F."/>
            <person name="De Mita S."/>
            <person name="Krishnakumar V."/>
            <person name="Gundlach H."/>
            <person name="Zhou S."/>
            <person name="Mudge J."/>
            <person name="Bharti A.K."/>
            <person name="Murray J.D."/>
            <person name="Naoumkina M.A."/>
            <person name="Rosen B."/>
            <person name="Silverstein K.A."/>
            <person name="Tang H."/>
            <person name="Rombauts S."/>
            <person name="Zhao P.X."/>
            <person name="Zhou P."/>
            <person name="Barbe V."/>
            <person name="Bardou P."/>
            <person name="Bechner M."/>
            <person name="Bellec A."/>
            <person name="Berger A."/>
            <person name="Berges H."/>
            <person name="Bidwell S."/>
            <person name="Bisseling T."/>
            <person name="Choisne N."/>
            <person name="Couloux A."/>
            <person name="Denny R."/>
            <person name="Deshpande S."/>
            <person name="Dai X."/>
            <person name="Doyle J.J."/>
            <person name="Dudez A.M."/>
            <person name="Farmer A.D."/>
            <person name="Fouteau S."/>
            <person name="Franken C."/>
            <person name="Gibelin C."/>
            <person name="Gish J."/>
            <person name="Goldstein S."/>
            <person name="Gonzalez A.J."/>
            <person name="Green P.J."/>
            <person name="Hallab A."/>
            <person name="Hartog M."/>
            <person name="Hua A."/>
            <person name="Humphray S.J."/>
            <person name="Jeong D.H."/>
            <person name="Jing Y."/>
            <person name="Jocker A."/>
            <person name="Kenton S.M."/>
            <person name="Kim D.J."/>
            <person name="Klee K."/>
            <person name="Lai H."/>
            <person name="Lang C."/>
            <person name="Lin S."/>
            <person name="Macmil S.L."/>
            <person name="Magdelenat G."/>
            <person name="Matthews L."/>
            <person name="McCorrison J."/>
            <person name="Monaghan E.L."/>
            <person name="Mun J.H."/>
            <person name="Najar F.Z."/>
            <person name="Nicholson C."/>
            <person name="Noirot C."/>
            <person name="O'Bleness M."/>
            <person name="Paule C.R."/>
            <person name="Poulain J."/>
            <person name="Prion F."/>
            <person name="Qin B."/>
            <person name="Qu C."/>
            <person name="Retzel E.F."/>
            <person name="Riddle C."/>
            <person name="Sallet E."/>
            <person name="Samain S."/>
            <person name="Samson N."/>
            <person name="Sanders I."/>
            <person name="Saurat O."/>
            <person name="Scarpelli C."/>
            <person name="Schiex T."/>
            <person name="Segurens B."/>
            <person name="Severin A.J."/>
            <person name="Sherrier D.J."/>
            <person name="Shi R."/>
            <person name="Sims S."/>
            <person name="Singer S.R."/>
            <person name="Sinharoy S."/>
            <person name="Sterck L."/>
            <person name="Viollet A."/>
            <person name="Wang B.B."/>
            <person name="Wang K."/>
            <person name="Wang M."/>
            <person name="Wang X."/>
            <person name="Warfsmann J."/>
            <person name="Weissenbach J."/>
            <person name="White D.D."/>
            <person name="White J.D."/>
            <person name="Wiley G.B."/>
            <person name="Wincker P."/>
            <person name="Xing Y."/>
            <person name="Yang L."/>
            <person name="Yao Z."/>
            <person name="Ying F."/>
            <person name="Zhai J."/>
            <person name="Zhou L."/>
            <person name="Zuber A."/>
            <person name="Denarie J."/>
            <person name="Dixon R.A."/>
            <person name="May G.D."/>
            <person name="Schwartz D.C."/>
            <person name="Rogers J."/>
            <person name="Quetier F."/>
            <person name="Town C.D."/>
            <person name="Roe B.A."/>
        </authorList>
    </citation>
    <scope>NUCLEOTIDE SEQUENCE [LARGE SCALE GENOMIC DNA]</scope>
    <source>
        <strain evidence="5">A17</strain>
        <strain evidence="6 7">cv. Jemalong A17</strain>
    </source>
</reference>